<proteinExistence type="predicted"/>
<dbReference type="OrthoDB" id="624345at2759"/>
<comment type="caution">
    <text evidence="2">The sequence shown here is derived from an EMBL/GenBank/DDBJ whole genome shotgun (WGS) entry which is preliminary data.</text>
</comment>
<dbReference type="Gene3D" id="3.30.710.10">
    <property type="entry name" value="Potassium Channel Kv1.1, Chain A"/>
    <property type="match status" value="1"/>
</dbReference>
<accession>A0A1D2N7X3</accession>
<evidence type="ECO:0000259" key="1">
    <source>
        <dbReference type="PROSITE" id="PS50097"/>
    </source>
</evidence>
<dbReference type="InterPro" id="IPR000210">
    <property type="entry name" value="BTB/POZ_dom"/>
</dbReference>
<dbReference type="Pfam" id="PF00651">
    <property type="entry name" value="BTB"/>
    <property type="match status" value="1"/>
</dbReference>
<dbReference type="PROSITE" id="PS50097">
    <property type="entry name" value="BTB"/>
    <property type="match status" value="1"/>
</dbReference>
<dbReference type="SMART" id="SM00225">
    <property type="entry name" value="BTB"/>
    <property type="match status" value="1"/>
</dbReference>
<reference evidence="2 3" key="1">
    <citation type="journal article" date="2016" name="Genome Biol. Evol.">
        <title>Gene Family Evolution Reflects Adaptation to Soil Environmental Stressors in the Genome of the Collembolan Orchesella cincta.</title>
        <authorList>
            <person name="Faddeeva-Vakhrusheva A."/>
            <person name="Derks M.F."/>
            <person name="Anvar S.Y."/>
            <person name="Agamennone V."/>
            <person name="Suring W."/>
            <person name="Smit S."/>
            <person name="van Straalen N.M."/>
            <person name="Roelofs D."/>
        </authorList>
    </citation>
    <scope>NUCLEOTIDE SEQUENCE [LARGE SCALE GENOMIC DNA]</scope>
    <source>
        <tissue evidence="2">Mixed pool</tissue>
    </source>
</reference>
<evidence type="ECO:0000313" key="2">
    <source>
        <dbReference type="EMBL" id="ODN01359.1"/>
    </source>
</evidence>
<name>A0A1D2N7X3_ORCCI</name>
<protein>
    <recommendedName>
        <fullName evidence="1">BTB domain-containing protein</fullName>
    </recommendedName>
</protein>
<organism evidence="2 3">
    <name type="scientific">Orchesella cincta</name>
    <name type="common">Springtail</name>
    <name type="synonym">Podura cincta</name>
    <dbReference type="NCBI Taxonomy" id="48709"/>
    <lineage>
        <taxon>Eukaryota</taxon>
        <taxon>Metazoa</taxon>
        <taxon>Ecdysozoa</taxon>
        <taxon>Arthropoda</taxon>
        <taxon>Hexapoda</taxon>
        <taxon>Collembola</taxon>
        <taxon>Entomobryomorpha</taxon>
        <taxon>Entomobryoidea</taxon>
        <taxon>Orchesellidae</taxon>
        <taxon>Orchesellinae</taxon>
        <taxon>Orchesella</taxon>
    </lineage>
</organism>
<keyword evidence="3" id="KW-1185">Reference proteome</keyword>
<sequence>MFQFYLQKNFPLNLQLYGSPQPTSCLYSTQMPTSIALKSYTGSRSKAEGHCYTLKKAVKKDSECGTFSLDFAIGSSNPPKAFIWVRGKTVDKLERLCGKDISLSVDVRFSHLQDQDVAEVLAIFNDKTVVRNMPILRGTEFDLGLLRNYMEITQCSIDDGICYQGGLAMPEQFAEIYEGLMSQKPELGMNLIAFVDVYFSVNHRFINDDSEMDTVTSLCKDILISKLNSDICIVARNHVIVKCHRNFLAANSPVLARVCRRSVINRIYMVDMSKESVMALLEFMYTRDITTAFNNSKVAVDLFKTSLRYEIETLEERMAELLYLRNSEWYQTDVASDLYRLVRNSGYTKLEVKMARILAARRAGDQ</sequence>
<dbReference type="AlphaFoldDB" id="A0A1D2N7X3"/>
<dbReference type="SUPFAM" id="SSF54695">
    <property type="entry name" value="POZ domain"/>
    <property type="match status" value="1"/>
</dbReference>
<dbReference type="EMBL" id="LJIJ01000157">
    <property type="protein sequence ID" value="ODN01359.1"/>
    <property type="molecule type" value="Genomic_DNA"/>
</dbReference>
<dbReference type="CDD" id="cd18186">
    <property type="entry name" value="BTB_POZ_ZBTB_KLHL-like"/>
    <property type="match status" value="1"/>
</dbReference>
<dbReference type="InterPro" id="IPR011333">
    <property type="entry name" value="SKP1/BTB/POZ_sf"/>
</dbReference>
<feature type="domain" description="BTB" evidence="1">
    <location>
        <begin position="229"/>
        <end position="293"/>
    </location>
</feature>
<dbReference type="Proteomes" id="UP000094527">
    <property type="component" value="Unassembled WGS sequence"/>
</dbReference>
<evidence type="ECO:0000313" key="3">
    <source>
        <dbReference type="Proteomes" id="UP000094527"/>
    </source>
</evidence>
<gene>
    <name evidence="2" type="ORF">Ocin01_05332</name>
</gene>